<reference evidence="1 2" key="1">
    <citation type="submission" date="2019-07" db="EMBL/GenBank/DDBJ databases">
        <title>Whole genome shotgun sequence of Frigoribacterium faeni NBRC 103066.</title>
        <authorList>
            <person name="Hosoyama A."/>
            <person name="Uohara A."/>
            <person name="Ohji S."/>
            <person name="Ichikawa N."/>
        </authorList>
    </citation>
    <scope>NUCLEOTIDE SEQUENCE [LARGE SCALE GENOMIC DNA]</scope>
    <source>
        <strain evidence="1 2">NBRC 103066</strain>
    </source>
</reference>
<dbReference type="Proteomes" id="UP000321154">
    <property type="component" value="Unassembled WGS sequence"/>
</dbReference>
<sequence length="81" mass="8405">MLRAAATADASRAERAVRVMGMVSSGVRGAGGPWVPTRRVDRGGHILEHRVGPAEAQDAMLRHRASRGVTTASCSADGPLA</sequence>
<name>A0ABQ0UK68_9MICO</name>
<evidence type="ECO:0000313" key="2">
    <source>
        <dbReference type="Proteomes" id="UP000321154"/>
    </source>
</evidence>
<protein>
    <submittedName>
        <fullName evidence="1">Uncharacterized protein</fullName>
    </submittedName>
</protein>
<evidence type="ECO:0000313" key="1">
    <source>
        <dbReference type="EMBL" id="GEK81892.1"/>
    </source>
</evidence>
<organism evidence="1 2">
    <name type="scientific">Frigoribacterium faeni</name>
    <dbReference type="NCBI Taxonomy" id="145483"/>
    <lineage>
        <taxon>Bacteria</taxon>
        <taxon>Bacillati</taxon>
        <taxon>Actinomycetota</taxon>
        <taxon>Actinomycetes</taxon>
        <taxon>Micrococcales</taxon>
        <taxon>Microbacteriaceae</taxon>
        <taxon>Frigoribacterium</taxon>
    </lineage>
</organism>
<comment type="caution">
    <text evidence="1">The sequence shown here is derived from an EMBL/GenBank/DDBJ whole genome shotgun (WGS) entry which is preliminary data.</text>
</comment>
<dbReference type="EMBL" id="BJUV01000001">
    <property type="protein sequence ID" value="GEK81892.1"/>
    <property type="molecule type" value="Genomic_DNA"/>
</dbReference>
<proteinExistence type="predicted"/>
<accession>A0ABQ0UK68</accession>
<keyword evidence="2" id="KW-1185">Reference proteome</keyword>
<gene>
    <name evidence="1" type="ORF">FFA01_02010</name>
</gene>